<organism evidence="7 8">
    <name type="scientific">Muraenolepis orangiensis</name>
    <name type="common">Patagonian moray cod</name>
    <dbReference type="NCBI Taxonomy" id="630683"/>
    <lineage>
        <taxon>Eukaryota</taxon>
        <taxon>Metazoa</taxon>
        <taxon>Chordata</taxon>
        <taxon>Craniata</taxon>
        <taxon>Vertebrata</taxon>
        <taxon>Euteleostomi</taxon>
        <taxon>Actinopterygii</taxon>
        <taxon>Neopterygii</taxon>
        <taxon>Teleostei</taxon>
        <taxon>Neoteleostei</taxon>
        <taxon>Acanthomorphata</taxon>
        <taxon>Zeiogadaria</taxon>
        <taxon>Gadariae</taxon>
        <taxon>Gadiformes</taxon>
        <taxon>Muraenolepidoidei</taxon>
        <taxon>Muraenolepididae</taxon>
        <taxon>Muraenolepis</taxon>
    </lineage>
</organism>
<dbReference type="Pfam" id="PF00219">
    <property type="entry name" value="IGFBP"/>
    <property type="match status" value="1"/>
</dbReference>
<evidence type="ECO:0000256" key="2">
    <source>
        <dbReference type="ARBA" id="ARBA00022525"/>
    </source>
</evidence>
<keyword evidence="2" id="KW-0964">Secreted</keyword>
<dbReference type="AlphaFoldDB" id="A0A9Q0IEM8"/>
<feature type="chain" id="PRO_5040112566" description="IGFBP N-terminal domain-containing protein" evidence="5">
    <location>
        <begin position="17"/>
        <end position="219"/>
    </location>
</feature>
<dbReference type="PANTHER" id="PTHR14186">
    <property type="entry name" value="INSULIN-LIKE GROWTH FACTOR BINDING PROTEIN-RELATED"/>
    <property type="match status" value="1"/>
</dbReference>
<dbReference type="PROSITE" id="PS51323">
    <property type="entry name" value="IGFBP_N_2"/>
    <property type="match status" value="1"/>
</dbReference>
<evidence type="ECO:0000313" key="7">
    <source>
        <dbReference type="EMBL" id="KAJ3595899.1"/>
    </source>
</evidence>
<evidence type="ECO:0000256" key="5">
    <source>
        <dbReference type="SAM" id="SignalP"/>
    </source>
</evidence>
<dbReference type="Gene3D" id="4.10.40.20">
    <property type="match status" value="1"/>
</dbReference>
<proteinExistence type="predicted"/>
<keyword evidence="8" id="KW-1185">Reference proteome</keyword>
<dbReference type="OrthoDB" id="5976811at2759"/>
<evidence type="ECO:0000256" key="4">
    <source>
        <dbReference type="ARBA" id="ARBA00023157"/>
    </source>
</evidence>
<dbReference type="Proteomes" id="UP001148018">
    <property type="component" value="Unassembled WGS sequence"/>
</dbReference>
<sequence>MLMFITASVLLGSVRPESMESAAEGLQVLHCPPCERIHCTPRRALKLQCRGGVTTGICGCCPVCARTAGESCGGRWDYLGKCDAGLVCEDRQPWDDQEHGGICRAVLESTDLDNCRPECTRAYCQANHNEICSARSASLNKKDCHGSCQHTSCSSCLILKTPSCPQACGPSDPSCLHRFGRCVHNRLSLPHRGLLDQDLESNADGVFLCFLPNCPNTPN</sequence>
<protein>
    <recommendedName>
        <fullName evidence="6">IGFBP N-terminal domain-containing protein</fullName>
    </recommendedName>
</protein>
<dbReference type="InterPro" id="IPR009030">
    <property type="entry name" value="Growth_fac_rcpt_cys_sf"/>
</dbReference>
<name>A0A9Q0IEM8_9TELE</name>
<comment type="subcellular location">
    <subcellularLocation>
        <location evidence="1">Secreted</location>
    </subcellularLocation>
</comment>
<dbReference type="GO" id="GO:0001558">
    <property type="term" value="P:regulation of cell growth"/>
    <property type="evidence" value="ECO:0007669"/>
    <property type="project" value="InterPro"/>
</dbReference>
<dbReference type="GO" id="GO:0005576">
    <property type="term" value="C:extracellular region"/>
    <property type="evidence" value="ECO:0007669"/>
    <property type="project" value="UniProtKB-SubCell"/>
</dbReference>
<dbReference type="EMBL" id="JANIIK010000110">
    <property type="protein sequence ID" value="KAJ3595899.1"/>
    <property type="molecule type" value="Genomic_DNA"/>
</dbReference>
<feature type="domain" description="IGFBP N-terminal" evidence="6">
    <location>
        <begin position="27"/>
        <end position="106"/>
    </location>
</feature>
<dbReference type="GO" id="GO:0009966">
    <property type="term" value="P:regulation of signal transduction"/>
    <property type="evidence" value="ECO:0007669"/>
    <property type="project" value="TreeGrafter"/>
</dbReference>
<comment type="caution">
    <text evidence="7">The sequence shown here is derived from an EMBL/GenBank/DDBJ whole genome shotgun (WGS) entry which is preliminary data.</text>
</comment>
<dbReference type="InterPro" id="IPR000867">
    <property type="entry name" value="IGFBP-like"/>
</dbReference>
<dbReference type="SUPFAM" id="SSF57184">
    <property type="entry name" value="Growth factor receptor domain"/>
    <property type="match status" value="1"/>
</dbReference>
<reference evidence="7" key="1">
    <citation type="submission" date="2022-07" db="EMBL/GenBank/DDBJ databases">
        <title>Chromosome-level genome of Muraenolepis orangiensis.</title>
        <authorList>
            <person name="Kim J."/>
        </authorList>
    </citation>
    <scope>NUCLEOTIDE SEQUENCE</scope>
    <source>
        <strain evidence="7">KU_S4_2022</strain>
        <tissue evidence="7">Muscle</tissue>
    </source>
</reference>
<keyword evidence="4" id="KW-1015">Disulfide bond</keyword>
<dbReference type="PANTHER" id="PTHR14186:SF20">
    <property type="entry name" value="CYSTEINE-RICH MOTOR NEURON 1 PROTEIN-LIKE"/>
    <property type="match status" value="1"/>
</dbReference>
<evidence type="ECO:0000256" key="3">
    <source>
        <dbReference type="ARBA" id="ARBA00022729"/>
    </source>
</evidence>
<accession>A0A9Q0IEM8</accession>
<dbReference type="GO" id="GO:0005520">
    <property type="term" value="F:insulin-like growth factor binding"/>
    <property type="evidence" value="ECO:0007669"/>
    <property type="project" value="InterPro"/>
</dbReference>
<dbReference type="InterPro" id="IPR011390">
    <property type="entry name" value="IGFBP_rP_mac25"/>
</dbReference>
<dbReference type="SMART" id="SM00121">
    <property type="entry name" value="IB"/>
    <property type="match status" value="1"/>
</dbReference>
<evidence type="ECO:0000313" key="8">
    <source>
        <dbReference type="Proteomes" id="UP001148018"/>
    </source>
</evidence>
<evidence type="ECO:0000259" key="6">
    <source>
        <dbReference type="PROSITE" id="PS51323"/>
    </source>
</evidence>
<gene>
    <name evidence="7" type="ORF">NHX12_002311</name>
</gene>
<evidence type="ECO:0000256" key="1">
    <source>
        <dbReference type="ARBA" id="ARBA00004613"/>
    </source>
</evidence>
<feature type="signal peptide" evidence="5">
    <location>
        <begin position="1"/>
        <end position="16"/>
    </location>
</feature>
<keyword evidence="3 5" id="KW-0732">Signal</keyword>